<organism evidence="3">
    <name type="scientific">Albugo laibachii Nc14</name>
    <dbReference type="NCBI Taxonomy" id="890382"/>
    <lineage>
        <taxon>Eukaryota</taxon>
        <taxon>Sar</taxon>
        <taxon>Stramenopiles</taxon>
        <taxon>Oomycota</taxon>
        <taxon>Peronosporomycetes</taxon>
        <taxon>Albuginales</taxon>
        <taxon>Albuginaceae</taxon>
        <taxon>Albugo</taxon>
    </lineage>
</organism>
<accession>F0WHH7</accession>
<feature type="region of interest" description="Disordered" evidence="1">
    <location>
        <begin position="80"/>
        <end position="100"/>
    </location>
</feature>
<reference evidence="3" key="2">
    <citation type="submission" date="2011-02" db="EMBL/GenBank/DDBJ databases">
        <authorList>
            <person name="MacLean D."/>
        </authorList>
    </citation>
    <scope>NUCLEOTIDE SEQUENCE</scope>
</reference>
<evidence type="ECO:0000313" key="3">
    <source>
        <dbReference type="EMBL" id="CCA20696.1"/>
    </source>
</evidence>
<proteinExistence type="predicted"/>
<dbReference type="InterPro" id="IPR036034">
    <property type="entry name" value="PDZ_sf"/>
</dbReference>
<dbReference type="SMART" id="SM00228">
    <property type="entry name" value="PDZ"/>
    <property type="match status" value="1"/>
</dbReference>
<dbReference type="Pfam" id="PF17820">
    <property type="entry name" value="PDZ_6"/>
    <property type="match status" value="1"/>
</dbReference>
<dbReference type="SUPFAM" id="SSF50156">
    <property type="entry name" value="PDZ domain-like"/>
    <property type="match status" value="1"/>
</dbReference>
<dbReference type="CDD" id="cd00136">
    <property type="entry name" value="PDZ_canonical"/>
    <property type="match status" value="1"/>
</dbReference>
<evidence type="ECO:0000259" key="2">
    <source>
        <dbReference type="PROSITE" id="PS50106"/>
    </source>
</evidence>
<dbReference type="InterPro" id="IPR041489">
    <property type="entry name" value="PDZ_6"/>
</dbReference>
<sequence length="443" mass="50151">MKDTIRSQSSTAPYISQDKNLHSEMAPLNASSSFRSSSDGNFGDTDRIAQHFTDVIGHDEKFSESMLELIPSPAILEPFPNIKQSSSATHNPDKGDSSSSRFTCINESHSEVYECVITKKNGCIGLTLACVDDHVQIKAVSDGTPAAHCGLRVGDTVVAVSGISVSDLQFSTIIGYLKSNARKSVVLKLRRNPFQSSSPKPNAKRLRNGCVKEFESQPPNTGEPVESGKNVGEGQLNRQNEERYVKLCQKVCKNLRQIRTQREWMESSVRFQIEDATVNERQPPLEASLIRDSRHAVWEQERLILDIVTRMTNQIQNILLFGNRMYEEIFYGVRYCALDLLFPQKYRKDVQEDKVTQVAAIYSELSRENEWNDLRKQSDVFRVESDACTNLLERELSDHILIPNEKEELSDCKASLSDEGLICIYDRLEEVLHLFCEFQLTKS</sequence>
<feature type="domain" description="PDZ" evidence="2">
    <location>
        <begin position="120"/>
        <end position="192"/>
    </location>
</feature>
<dbReference type="PROSITE" id="PS50106">
    <property type="entry name" value="PDZ"/>
    <property type="match status" value="1"/>
</dbReference>
<gene>
    <name evidence="3" type="primary">AlNc14C101G6040</name>
    <name evidence="3" type="ORF">ALNC14_068390</name>
</gene>
<dbReference type="HOGENOM" id="CLU_618812_0_0_1"/>
<dbReference type="AlphaFoldDB" id="F0WHH7"/>
<dbReference type="InterPro" id="IPR001478">
    <property type="entry name" value="PDZ"/>
</dbReference>
<protein>
    <submittedName>
        <fullName evidence="3">Uncharacterized protein AlNc14C101G6040</fullName>
    </submittedName>
</protein>
<feature type="region of interest" description="Disordered" evidence="1">
    <location>
        <begin position="213"/>
        <end position="235"/>
    </location>
</feature>
<dbReference type="Gene3D" id="2.30.42.10">
    <property type="match status" value="1"/>
</dbReference>
<reference evidence="3" key="1">
    <citation type="journal article" date="2011" name="PLoS Biol.">
        <title>Gene gain and loss during evolution of obligate parasitism in the white rust pathogen of Arabidopsis thaliana.</title>
        <authorList>
            <person name="Kemen E."/>
            <person name="Gardiner A."/>
            <person name="Schultz-Larsen T."/>
            <person name="Kemen A.C."/>
            <person name="Balmuth A.L."/>
            <person name="Robert-Seilaniantz A."/>
            <person name="Bailey K."/>
            <person name="Holub E."/>
            <person name="Studholme D.J."/>
            <person name="Maclean D."/>
            <person name="Jones J.D."/>
        </authorList>
    </citation>
    <scope>NUCLEOTIDE SEQUENCE</scope>
</reference>
<dbReference type="EMBL" id="FR824146">
    <property type="protein sequence ID" value="CCA20696.1"/>
    <property type="molecule type" value="Genomic_DNA"/>
</dbReference>
<name>F0WHH7_9STRA</name>
<evidence type="ECO:0000256" key="1">
    <source>
        <dbReference type="SAM" id="MobiDB-lite"/>
    </source>
</evidence>